<dbReference type="EMBL" id="BAAAZG010000051">
    <property type="protein sequence ID" value="GAA4094448.1"/>
    <property type="molecule type" value="Genomic_DNA"/>
</dbReference>
<comment type="caution">
    <text evidence="3">The sequence shown here is derived from an EMBL/GenBank/DDBJ whole genome shotgun (WGS) entry which is preliminary data.</text>
</comment>
<dbReference type="NCBIfam" id="NF038083">
    <property type="entry name" value="CU044_5270_fam"/>
    <property type="match status" value="1"/>
</dbReference>
<keyword evidence="2" id="KW-0812">Transmembrane</keyword>
<dbReference type="RefSeq" id="WP_344955502.1">
    <property type="nucleotide sequence ID" value="NZ_BAAAZG010000051.1"/>
</dbReference>
<evidence type="ECO:0000313" key="4">
    <source>
        <dbReference type="Proteomes" id="UP001500683"/>
    </source>
</evidence>
<reference evidence="4" key="1">
    <citation type="journal article" date="2019" name="Int. J. Syst. Evol. Microbiol.">
        <title>The Global Catalogue of Microorganisms (GCM) 10K type strain sequencing project: providing services to taxonomists for standard genome sequencing and annotation.</title>
        <authorList>
            <consortium name="The Broad Institute Genomics Platform"/>
            <consortium name="The Broad Institute Genome Sequencing Center for Infectious Disease"/>
            <person name="Wu L."/>
            <person name="Ma J."/>
        </authorList>
    </citation>
    <scope>NUCLEOTIDE SEQUENCE [LARGE SCALE GENOMIC DNA]</scope>
    <source>
        <strain evidence="4">JCM 16702</strain>
    </source>
</reference>
<dbReference type="Proteomes" id="UP001500683">
    <property type="component" value="Unassembled WGS sequence"/>
</dbReference>
<protein>
    <recommendedName>
        <fullName evidence="5">CU044_5270 family protein</fullName>
    </recommendedName>
</protein>
<feature type="region of interest" description="Disordered" evidence="1">
    <location>
        <begin position="176"/>
        <end position="212"/>
    </location>
</feature>
<evidence type="ECO:0008006" key="5">
    <source>
        <dbReference type="Google" id="ProtNLM"/>
    </source>
</evidence>
<evidence type="ECO:0000256" key="2">
    <source>
        <dbReference type="SAM" id="Phobius"/>
    </source>
</evidence>
<evidence type="ECO:0000313" key="3">
    <source>
        <dbReference type="EMBL" id="GAA4094448.1"/>
    </source>
</evidence>
<dbReference type="InterPro" id="IPR047789">
    <property type="entry name" value="CU044_5270-like"/>
</dbReference>
<evidence type="ECO:0000256" key="1">
    <source>
        <dbReference type="SAM" id="MobiDB-lite"/>
    </source>
</evidence>
<sequence length="371" mass="40601">MTIGADMKRTPADIDRTFSALRPAALDALAEDAYARRRDADIDEITRSGEPARAARPRPLRRPTLLVASVATACATVAGMVVVSAARDDAPRAVTTQRPSGPTDARGVLLASAQTVERTRETPGRYWYTKWRMQTLSNIRLTPGGDPRKAKLPYTYRRTTTEERWLSRTGRDRSRSITGIDDKVDFPTPQDEAKWRSTGAPRLTGPHGSKPRVLDDHQKFGEIVANEPVTVDALLKLPTDADALTADLKRRYKRDVRRSGEDIAGPFEYFVWSTAESLLAGPITPGTKAAFYRVLAEQPGIRTEGRTTDPLGRAGVAVSMSGEGYSLRLIVDPGTGRLLAAENRTGDTPGARGSSVTYLDMGWVDRLDARP</sequence>
<feature type="transmembrane region" description="Helical" evidence="2">
    <location>
        <begin position="65"/>
        <end position="86"/>
    </location>
</feature>
<keyword evidence="4" id="KW-1185">Reference proteome</keyword>
<organism evidence="3 4">
    <name type="scientific">Actinomadura miaoliensis</name>
    <dbReference type="NCBI Taxonomy" id="430685"/>
    <lineage>
        <taxon>Bacteria</taxon>
        <taxon>Bacillati</taxon>
        <taxon>Actinomycetota</taxon>
        <taxon>Actinomycetes</taxon>
        <taxon>Streptosporangiales</taxon>
        <taxon>Thermomonosporaceae</taxon>
        <taxon>Actinomadura</taxon>
    </lineage>
</organism>
<name>A0ABP7WQJ4_9ACTN</name>
<gene>
    <name evidence="3" type="ORF">GCM10022214_66330</name>
</gene>
<accession>A0ABP7WQJ4</accession>
<feature type="compositionally biased region" description="Basic and acidic residues" evidence="1">
    <location>
        <begin position="176"/>
        <end position="195"/>
    </location>
</feature>
<keyword evidence="2" id="KW-1133">Transmembrane helix</keyword>
<proteinExistence type="predicted"/>
<keyword evidence="2" id="KW-0472">Membrane</keyword>